<dbReference type="InterPro" id="IPR011993">
    <property type="entry name" value="PH-like_dom_sf"/>
</dbReference>
<dbReference type="GO" id="GO:0005085">
    <property type="term" value="F:guanyl-nucleotide exchange factor activity"/>
    <property type="evidence" value="ECO:0007669"/>
    <property type="project" value="InterPro"/>
</dbReference>
<evidence type="ECO:0000259" key="5">
    <source>
        <dbReference type="PROSITE" id="PS50010"/>
    </source>
</evidence>
<feature type="region of interest" description="Disordered" evidence="3">
    <location>
        <begin position="1"/>
        <end position="78"/>
    </location>
</feature>
<feature type="compositionally biased region" description="Low complexity" evidence="3">
    <location>
        <begin position="829"/>
        <end position="839"/>
    </location>
</feature>
<sequence>MFNSTHTNLSSDTNELLSMFPPHTPLQMRAVSSPSLTENPVEKSPSNSTSPKFSIKPVPNGHTQNHIELTDRNQTGSSGVLQKFKKTFSNFKNGKTTVPVANEEQSDAKHHRFGPLVWRTSKERRKTKTHRRDKCNSGDSGIQVELENDENLPENVSPQQMDISPQLKSNSAKVRRANSAKVSTTTKSTKSSSKHSAKSKRSLSQPSDLDVIVCESKMMSNLDDIKHIDDDDDASDTDSLSSNHVDEMDEEEIQKNAVVYAEVLYQFRAGGPQELSLEKGTLVEVIKRETGPWWWGRIKYDAIVNESELEIKQGWFPKDFVKVLPTYGNRKFLHQQSSIDCDINNTILPPSTAAPSISSSQSNSEIMRDNVIKELLETEINYVKLLNSLVNGFIKEMKERSDVFSLESIFLLFSNIEQIYRFQQNFLEALRIAIPNGRIAEVFLDFQSAFMVYSQYCNSYPRALMELENFSNNKEATAILESCRIAQNLPELPLSAHLLAPIQRICRYPLHLSELVKHSKTRKEILLKMDVHQLSKNDLETIDCKEMFDLSLNAMKRVTEMVNEGKRHSEYLSRIQARFENFQGPSINLHSTRLFLQTDAIRVSPNLWNNTYTLFLFDRQLVYCKKDLLKRTSYIYKGRIFLDNCRILNLPDGRMFGVNLKNALRIFCEARGKWFDFCFRSNSSKTRFLNTLSAERQFCGSSLFVSEIASGLDDDNLSDDQNVLNLNYDERPIDVEHGVTANGNSTPTESPLKQQKFSDSLPKKSRKSSKEAPSQIIIDYNPAVSSSSNRRRLGNWFRKSKSTNSTPSQSPTHHPLVATATVPSIVNHSDSNSSSQQSSPVNYPRPKFKEATSVGGSS</sequence>
<keyword evidence="7" id="KW-1185">Reference proteome</keyword>
<dbReference type="Pfam" id="PF00621">
    <property type="entry name" value="RhoGEF"/>
    <property type="match status" value="1"/>
</dbReference>
<feature type="compositionally biased region" description="Polar residues" evidence="3">
    <location>
        <begin position="1"/>
        <end position="16"/>
    </location>
</feature>
<feature type="compositionally biased region" description="Polar residues" evidence="3">
    <location>
        <begin position="154"/>
        <end position="172"/>
    </location>
</feature>
<dbReference type="AlphaFoldDB" id="A0A9J6C4K2"/>
<dbReference type="InterPro" id="IPR055251">
    <property type="entry name" value="SOS1_NGEF_PH"/>
</dbReference>
<dbReference type="PROSITE" id="PS50002">
    <property type="entry name" value="SH3"/>
    <property type="match status" value="1"/>
</dbReference>
<dbReference type="InterPro" id="IPR053086">
    <property type="entry name" value="RhoGEF_domain"/>
</dbReference>
<dbReference type="SMART" id="SM00326">
    <property type="entry name" value="SH3"/>
    <property type="match status" value="1"/>
</dbReference>
<evidence type="ECO:0000256" key="2">
    <source>
        <dbReference type="PROSITE-ProRule" id="PRU00192"/>
    </source>
</evidence>
<organism evidence="6 7">
    <name type="scientific">Polypedilum vanderplanki</name>
    <name type="common">Sleeping chironomid midge</name>
    <dbReference type="NCBI Taxonomy" id="319348"/>
    <lineage>
        <taxon>Eukaryota</taxon>
        <taxon>Metazoa</taxon>
        <taxon>Ecdysozoa</taxon>
        <taxon>Arthropoda</taxon>
        <taxon>Hexapoda</taxon>
        <taxon>Insecta</taxon>
        <taxon>Pterygota</taxon>
        <taxon>Neoptera</taxon>
        <taxon>Endopterygota</taxon>
        <taxon>Diptera</taxon>
        <taxon>Nematocera</taxon>
        <taxon>Chironomoidea</taxon>
        <taxon>Chironomidae</taxon>
        <taxon>Chironominae</taxon>
        <taxon>Polypedilum</taxon>
        <taxon>Polypedilum</taxon>
    </lineage>
</organism>
<keyword evidence="1 2" id="KW-0728">SH3 domain</keyword>
<evidence type="ECO:0000256" key="3">
    <source>
        <dbReference type="SAM" id="MobiDB-lite"/>
    </source>
</evidence>
<dbReference type="Gene3D" id="1.20.900.10">
    <property type="entry name" value="Dbl homology (DH) domain"/>
    <property type="match status" value="1"/>
</dbReference>
<feature type="compositionally biased region" description="Polar residues" evidence="3">
    <location>
        <begin position="802"/>
        <end position="812"/>
    </location>
</feature>
<comment type="caution">
    <text evidence="6">The sequence shown here is derived from an EMBL/GenBank/DDBJ whole genome shotgun (WGS) entry which is preliminary data.</text>
</comment>
<feature type="domain" description="SH3" evidence="4">
    <location>
        <begin position="256"/>
        <end position="326"/>
    </location>
</feature>
<dbReference type="Pfam" id="PF07653">
    <property type="entry name" value="SH3_2"/>
    <property type="match status" value="1"/>
</dbReference>
<name>A0A9J6C4K2_POLVA</name>
<dbReference type="CDD" id="cd01224">
    <property type="entry name" value="PH_Collybistin_ASEF"/>
    <property type="match status" value="1"/>
</dbReference>
<dbReference type="CDD" id="cd00160">
    <property type="entry name" value="RhoGEF"/>
    <property type="match status" value="1"/>
</dbReference>
<accession>A0A9J6C4K2</accession>
<protein>
    <submittedName>
        <fullName evidence="6">Uncharacterized protein</fullName>
    </submittedName>
</protein>
<dbReference type="SUPFAM" id="SSF50044">
    <property type="entry name" value="SH3-domain"/>
    <property type="match status" value="1"/>
</dbReference>
<evidence type="ECO:0000259" key="4">
    <source>
        <dbReference type="PROSITE" id="PS50002"/>
    </source>
</evidence>
<feature type="region of interest" description="Disordered" evidence="3">
    <location>
        <begin position="226"/>
        <end position="248"/>
    </location>
</feature>
<dbReference type="SMART" id="SM00233">
    <property type="entry name" value="PH"/>
    <property type="match status" value="1"/>
</dbReference>
<feature type="compositionally biased region" description="Basic residues" evidence="3">
    <location>
        <begin position="122"/>
        <end position="133"/>
    </location>
</feature>
<dbReference type="GO" id="GO:0005829">
    <property type="term" value="C:cytosol"/>
    <property type="evidence" value="ECO:0007669"/>
    <property type="project" value="TreeGrafter"/>
</dbReference>
<feature type="compositionally biased region" description="Polar residues" evidence="3">
    <location>
        <begin position="61"/>
        <end position="78"/>
    </location>
</feature>
<dbReference type="InterPro" id="IPR001849">
    <property type="entry name" value="PH_domain"/>
</dbReference>
<feature type="region of interest" description="Disordered" evidence="3">
    <location>
        <begin position="92"/>
        <end position="206"/>
    </location>
</feature>
<evidence type="ECO:0000256" key="1">
    <source>
        <dbReference type="ARBA" id="ARBA00022443"/>
    </source>
</evidence>
<feature type="compositionally biased region" description="Low complexity" evidence="3">
    <location>
        <begin position="179"/>
        <end position="191"/>
    </location>
</feature>
<dbReference type="InterPro" id="IPR036028">
    <property type="entry name" value="SH3-like_dom_sf"/>
</dbReference>
<feature type="domain" description="DH" evidence="5">
    <location>
        <begin position="367"/>
        <end position="565"/>
    </location>
</feature>
<evidence type="ECO:0000313" key="6">
    <source>
        <dbReference type="EMBL" id="KAG5677073.1"/>
    </source>
</evidence>
<reference evidence="6" key="1">
    <citation type="submission" date="2021-03" db="EMBL/GenBank/DDBJ databases">
        <title>Chromosome level genome of the anhydrobiotic midge Polypedilum vanderplanki.</title>
        <authorList>
            <person name="Yoshida Y."/>
            <person name="Kikawada T."/>
            <person name="Gusev O."/>
        </authorList>
    </citation>
    <scope>NUCLEOTIDE SEQUENCE</scope>
    <source>
        <strain evidence="6">NIAS01</strain>
        <tissue evidence="6">Whole body or cell culture</tissue>
    </source>
</reference>
<feature type="region of interest" description="Disordered" evidence="3">
    <location>
        <begin position="737"/>
        <end position="776"/>
    </location>
</feature>
<dbReference type="InterPro" id="IPR000219">
    <property type="entry name" value="DH_dom"/>
</dbReference>
<dbReference type="Pfam" id="PF22697">
    <property type="entry name" value="SOS1_NGEF_PH"/>
    <property type="match status" value="1"/>
</dbReference>
<dbReference type="PROSITE" id="PS50010">
    <property type="entry name" value="DH_2"/>
    <property type="match status" value="1"/>
</dbReference>
<dbReference type="PANTHER" id="PTHR45834:SF3">
    <property type="entry name" value="RHO GUANINE NUCLEOTIDE EXCHANGE FACTOR 3, ISOFORM L"/>
    <property type="match status" value="1"/>
</dbReference>
<dbReference type="InterPro" id="IPR001452">
    <property type="entry name" value="SH3_domain"/>
</dbReference>
<feature type="compositionally biased region" description="Polar residues" evidence="3">
    <location>
        <begin position="30"/>
        <end position="52"/>
    </location>
</feature>
<dbReference type="OrthoDB" id="660555at2759"/>
<dbReference type="EMBL" id="JADBJN010000002">
    <property type="protein sequence ID" value="KAG5677073.1"/>
    <property type="molecule type" value="Genomic_DNA"/>
</dbReference>
<dbReference type="Proteomes" id="UP001107558">
    <property type="component" value="Chromosome 2"/>
</dbReference>
<proteinExistence type="predicted"/>
<dbReference type="Gene3D" id="2.30.30.40">
    <property type="entry name" value="SH3 Domains"/>
    <property type="match status" value="1"/>
</dbReference>
<evidence type="ECO:0000313" key="7">
    <source>
        <dbReference type="Proteomes" id="UP001107558"/>
    </source>
</evidence>
<feature type="compositionally biased region" description="Basic residues" evidence="3">
    <location>
        <begin position="192"/>
        <end position="201"/>
    </location>
</feature>
<gene>
    <name evidence="6" type="ORF">PVAND_006857</name>
</gene>
<dbReference type="CDD" id="cd00174">
    <property type="entry name" value="SH3"/>
    <property type="match status" value="1"/>
</dbReference>
<dbReference type="InterPro" id="IPR035899">
    <property type="entry name" value="DBL_dom_sf"/>
</dbReference>
<dbReference type="Gene3D" id="2.30.29.30">
    <property type="entry name" value="Pleckstrin-homology domain (PH domain)/Phosphotyrosine-binding domain (PTB)"/>
    <property type="match status" value="1"/>
</dbReference>
<feature type="region of interest" description="Disordered" evidence="3">
    <location>
        <begin position="798"/>
        <end position="858"/>
    </location>
</feature>
<dbReference type="PANTHER" id="PTHR45834">
    <property type="entry name" value="RHO GUANINE NUCLEOTIDE EXCHANGE FACTOR 9-RELATED"/>
    <property type="match status" value="1"/>
</dbReference>
<dbReference type="SUPFAM" id="SSF50729">
    <property type="entry name" value="PH domain-like"/>
    <property type="match status" value="1"/>
</dbReference>
<feature type="compositionally biased region" description="Polar residues" evidence="3">
    <location>
        <begin position="741"/>
        <end position="758"/>
    </location>
</feature>
<dbReference type="SUPFAM" id="SSF48065">
    <property type="entry name" value="DBL homology domain (DH-domain)"/>
    <property type="match status" value="1"/>
</dbReference>
<dbReference type="SMART" id="SM00325">
    <property type="entry name" value="RhoGEF"/>
    <property type="match status" value="1"/>
</dbReference>